<organism evidence="2 3">
    <name type="scientific">Jannaschia seosinensis</name>
    <dbReference type="NCBI Taxonomy" id="313367"/>
    <lineage>
        <taxon>Bacteria</taxon>
        <taxon>Pseudomonadati</taxon>
        <taxon>Pseudomonadota</taxon>
        <taxon>Alphaproteobacteria</taxon>
        <taxon>Rhodobacterales</taxon>
        <taxon>Roseobacteraceae</taxon>
        <taxon>Jannaschia</taxon>
    </lineage>
</organism>
<reference evidence="2 3" key="1">
    <citation type="submission" date="2015-09" db="EMBL/GenBank/DDBJ databases">
        <authorList>
            <person name="Jackson K.R."/>
            <person name="Lunt B.L."/>
            <person name="Fisher J.N.B."/>
            <person name="Gardner A.V."/>
            <person name="Bailey M.E."/>
            <person name="Deus L.M."/>
            <person name="Earl A.S."/>
            <person name="Gibby P.D."/>
            <person name="Hartmann K.A."/>
            <person name="Liu J.E."/>
            <person name="Manci A.M."/>
            <person name="Nielsen D.A."/>
            <person name="Solomon M.B."/>
            <person name="Breakwell D.P."/>
            <person name="Burnett S.H."/>
            <person name="Grose J.H."/>
        </authorList>
    </citation>
    <scope>NUCLEOTIDE SEQUENCE [LARGE SCALE GENOMIC DNA]</scope>
    <source>
        <strain evidence="2 3">CECT 7799</strain>
    </source>
</reference>
<evidence type="ECO:0000313" key="3">
    <source>
        <dbReference type="Proteomes" id="UP000049455"/>
    </source>
</evidence>
<evidence type="ECO:0000259" key="1">
    <source>
        <dbReference type="PROSITE" id="PS51352"/>
    </source>
</evidence>
<dbReference type="PROSITE" id="PS51352">
    <property type="entry name" value="THIOREDOXIN_2"/>
    <property type="match status" value="1"/>
</dbReference>
<dbReference type="Proteomes" id="UP000049455">
    <property type="component" value="Unassembled WGS sequence"/>
</dbReference>
<keyword evidence="3" id="KW-1185">Reference proteome</keyword>
<proteinExistence type="predicted"/>
<dbReference type="InterPro" id="IPR036249">
    <property type="entry name" value="Thioredoxin-like_sf"/>
</dbReference>
<dbReference type="Gene3D" id="3.40.30.10">
    <property type="entry name" value="Glutaredoxin"/>
    <property type="match status" value="1"/>
</dbReference>
<dbReference type="GO" id="GO:0016209">
    <property type="term" value="F:antioxidant activity"/>
    <property type="evidence" value="ECO:0007669"/>
    <property type="project" value="InterPro"/>
</dbReference>
<protein>
    <submittedName>
        <fullName evidence="2">AhpC/TSA family protein</fullName>
    </submittedName>
</protein>
<name>A0A0M7BEV5_9RHOB</name>
<evidence type="ECO:0000313" key="2">
    <source>
        <dbReference type="EMBL" id="CUH40608.1"/>
    </source>
</evidence>
<dbReference type="STRING" id="313367.JSE7799_03343"/>
<dbReference type="AlphaFoldDB" id="A0A0M7BEV5"/>
<dbReference type="EMBL" id="CYPR01000225">
    <property type="protein sequence ID" value="CUH40608.1"/>
    <property type="molecule type" value="Genomic_DNA"/>
</dbReference>
<feature type="domain" description="Thioredoxin" evidence="1">
    <location>
        <begin position="6"/>
        <end position="164"/>
    </location>
</feature>
<dbReference type="GO" id="GO:0016491">
    <property type="term" value="F:oxidoreductase activity"/>
    <property type="evidence" value="ECO:0007669"/>
    <property type="project" value="InterPro"/>
</dbReference>
<accession>A0A0M7BEV5</accession>
<dbReference type="SUPFAM" id="SSF52833">
    <property type="entry name" value="Thioredoxin-like"/>
    <property type="match status" value="1"/>
</dbReference>
<sequence>MPMSNPLPGQPAPELKLDLIIDAEWDLADQSPDAFTMIVFYRGLHCPICKQVLSDMRRDYDEWLAKGVEIINVSMDTREKATKAHEDWGLDPIPMGYGMSKATAREWGLYLSDGRGESEPEVFCEPGLAWVRPDGALYLAERSSTPFVRPDLAALLSRVDFIRDKSYPPRGTHRS</sequence>
<dbReference type="Pfam" id="PF00578">
    <property type="entry name" value="AhpC-TSA"/>
    <property type="match status" value="1"/>
</dbReference>
<dbReference type="OrthoDB" id="9809746at2"/>
<dbReference type="InterPro" id="IPR000866">
    <property type="entry name" value="AhpC/TSA"/>
</dbReference>
<dbReference type="InterPro" id="IPR013766">
    <property type="entry name" value="Thioredoxin_domain"/>
</dbReference>
<gene>
    <name evidence="2" type="ORF">JSE7799_03343</name>
</gene>